<dbReference type="AlphaFoldDB" id="A0A9D4QQ89"/>
<reference evidence="1" key="2">
    <citation type="submission" date="2020-11" db="EMBL/GenBank/DDBJ databases">
        <authorList>
            <person name="McCartney M.A."/>
            <person name="Auch B."/>
            <person name="Kono T."/>
            <person name="Mallez S."/>
            <person name="Becker A."/>
            <person name="Gohl D.M."/>
            <person name="Silverstein K.A.T."/>
            <person name="Koren S."/>
            <person name="Bechman K.B."/>
            <person name="Herman A."/>
            <person name="Abrahante J.E."/>
            <person name="Garbe J."/>
        </authorList>
    </citation>
    <scope>NUCLEOTIDE SEQUENCE</scope>
    <source>
        <strain evidence="1">Duluth1</strain>
        <tissue evidence="1">Whole animal</tissue>
    </source>
</reference>
<reference evidence="1" key="1">
    <citation type="journal article" date="2019" name="bioRxiv">
        <title>The Genome of the Zebra Mussel, Dreissena polymorpha: A Resource for Invasive Species Research.</title>
        <authorList>
            <person name="McCartney M.A."/>
            <person name="Auch B."/>
            <person name="Kono T."/>
            <person name="Mallez S."/>
            <person name="Zhang Y."/>
            <person name="Obille A."/>
            <person name="Becker A."/>
            <person name="Abrahante J.E."/>
            <person name="Garbe J."/>
            <person name="Badalamenti J.P."/>
            <person name="Herman A."/>
            <person name="Mangelson H."/>
            <person name="Liachko I."/>
            <person name="Sullivan S."/>
            <person name="Sone E.D."/>
            <person name="Koren S."/>
            <person name="Silverstein K.A.T."/>
            <person name="Beckman K.B."/>
            <person name="Gohl D.M."/>
        </authorList>
    </citation>
    <scope>NUCLEOTIDE SEQUENCE</scope>
    <source>
        <strain evidence="1">Duluth1</strain>
        <tissue evidence="1">Whole animal</tissue>
    </source>
</reference>
<dbReference type="Proteomes" id="UP000828390">
    <property type="component" value="Unassembled WGS sequence"/>
</dbReference>
<sequence>MVGRICEDCDNWSSVNLCLSVKASETYGTWRRSCDVVIFNHIVAGSSVTRCRE</sequence>
<name>A0A9D4QQ89_DREPO</name>
<keyword evidence="2" id="KW-1185">Reference proteome</keyword>
<comment type="caution">
    <text evidence="1">The sequence shown here is derived from an EMBL/GenBank/DDBJ whole genome shotgun (WGS) entry which is preliminary data.</text>
</comment>
<gene>
    <name evidence="1" type="ORF">DPMN_111970</name>
</gene>
<evidence type="ECO:0000313" key="2">
    <source>
        <dbReference type="Proteomes" id="UP000828390"/>
    </source>
</evidence>
<evidence type="ECO:0000313" key="1">
    <source>
        <dbReference type="EMBL" id="KAH3838562.1"/>
    </source>
</evidence>
<accession>A0A9D4QQ89</accession>
<dbReference type="EMBL" id="JAIWYP010000004">
    <property type="protein sequence ID" value="KAH3838562.1"/>
    <property type="molecule type" value="Genomic_DNA"/>
</dbReference>
<proteinExistence type="predicted"/>
<organism evidence="1 2">
    <name type="scientific">Dreissena polymorpha</name>
    <name type="common">Zebra mussel</name>
    <name type="synonym">Mytilus polymorpha</name>
    <dbReference type="NCBI Taxonomy" id="45954"/>
    <lineage>
        <taxon>Eukaryota</taxon>
        <taxon>Metazoa</taxon>
        <taxon>Spiralia</taxon>
        <taxon>Lophotrochozoa</taxon>
        <taxon>Mollusca</taxon>
        <taxon>Bivalvia</taxon>
        <taxon>Autobranchia</taxon>
        <taxon>Heteroconchia</taxon>
        <taxon>Euheterodonta</taxon>
        <taxon>Imparidentia</taxon>
        <taxon>Neoheterodontei</taxon>
        <taxon>Myida</taxon>
        <taxon>Dreissenoidea</taxon>
        <taxon>Dreissenidae</taxon>
        <taxon>Dreissena</taxon>
    </lineage>
</organism>
<protein>
    <submittedName>
        <fullName evidence="1">Uncharacterized protein</fullName>
    </submittedName>
</protein>